<feature type="transmembrane region" description="Helical" evidence="1">
    <location>
        <begin position="631"/>
        <end position="649"/>
    </location>
</feature>
<evidence type="ECO:0000313" key="2">
    <source>
        <dbReference type="EMBL" id="CAL58725.1"/>
    </source>
</evidence>
<sequence length="655" mass="75557">MGAFFRMQLKIYFRLASSYISPLVIGSFYIILVTCVRLAIGTGDVQRILDSNQYIELSANFCMIASFVISSFVTQTFFYRYKNEGIEYLLYSKPIRRKHIFFTNVLASVIGLIISMALMSTMFFISQLIIPFKFTKALLSSLSFFGAGLLCATLALGIAAIVQNFVESKVFQVIVSVIPVLGIMTLGFIKFSSGTDVIQTTYQAANRPIILIPNSPDLKGDSSKAVENLNKRIKSQDDLLIENQSTANMLENQENLAFNPFSKTFKVEKRESIEELANKVKKSFYSHIYWSNFKEYYFPTFTAYDRNLRNWNVTLNYNILNNKSSVINKETGELDKDVIEYLKTKYNLDINNQILVKTTSNDLYSLGYNISNFKDIFDWDRFEEKPLFSIGFNDIQNRNFENFDEFTKKVINKILEKKNFDLIKSVLFNILGLEGYLTGTVDVVNALEIVDFLTGLTKYALLEEKHNFDLVKTKIEEKAKSEKDPNLKKLLEHLKSKSAILSYDLLQSSNFKEYSSTLDDYINARFDTKELSEIQKTRLNSYISIMRERAINAFSQLFWTINIFNIVGERQNGNFANLLETKNLIPYLSESKEKFSKFNKNYKQSIIKVVKLNDNLIELERKNYIETPTSVGITLLVSLTFIILGYLQFERKNFK</sequence>
<reference evidence="3" key="1">
    <citation type="journal article" date="2007" name="PLoS Genet.">
        <title>Being pathogenic, plastic, and sexual while living with a nearly minimal bacterial genome.</title>
        <authorList>
            <person name="Sirand-Pugnet P."/>
            <person name="Lartigue C."/>
            <person name="Marenda M."/>
            <person name="Jacob D."/>
            <person name="Barre A."/>
            <person name="Barbe V."/>
            <person name="Schenowitz C."/>
            <person name="Mangenot S."/>
            <person name="Couloux A."/>
            <person name="Segurens B."/>
            <person name="de Daruvar A."/>
            <person name="Blanchard A."/>
            <person name="Citti C."/>
        </authorList>
    </citation>
    <scope>NUCLEOTIDE SEQUENCE [LARGE SCALE GENOMIC DNA]</scope>
    <source>
        <strain evidence="3">PG2</strain>
    </source>
</reference>
<dbReference type="KEGG" id="maa:MAG0280"/>
<keyword evidence="1" id="KW-0472">Membrane</keyword>
<feature type="transmembrane region" description="Helical" evidence="1">
    <location>
        <begin position="60"/>
        <end position="79"/>
    </location>
</feature>
<keyword evidence="3" id="KW-1185">Reference proteome</keyword>
<feature type="transmembrane region" description="Helical" evidence="1">
    <location>
        <begin position="170"/>
        <end position="189"/>
    </location>
</feature>
<dbReference type="GeneID" id="93357797"/>
<evidence type="ECO:0000256" key="1">
    <source>
        <dbReference type="SAM" id="Phobius"/>
    </source>
</evidence>
<dbReference type="STRING" id="347257.MAG0280"/>
<accession>A5IXG6</accession>
<proteinExistence type="predicted"/>
<feature type="transmembrane region" description="Helical" evidence="1">
    <location>
        <begin position="100"/>
        <end position="125"/>
    </location>
</feature>
<feature type="transmembrane region" description="Helical" evidence="1">
    <location>
        <begin position="12"/>
        <end position="40"/>
    </location>
</feature>
<name>A5IXG6_MYCAP</name>
<organism evidence="2 3">
    <name type="scientific">Mycoplasmopsis agalactiae (strain NCTC 10123 / CIP 59.7 / PG2)</name>
    <name type="common">Mycoplasma agalactiae</name>
    <dbReference type="NCBI Taxonomy" id="347257"/>
    <lineage>
        <taxon>Bacteria</taxon>
        <taxon>Bacillati</taxon>
        <taxon>Mycoplasmatota</taxon>
        <taxon>Mycoplasmoidales</taxon>
        <taxon>Metamycoplasmataceae</taxon>
        <taxon>Mycoplasmopsis</taxon>
    </lineage>
</organism>
<keyword evidence="1" id="KW-0812">Transmembrane</keyword>
<dbReference type="Proteomes" id="UP000007065">
    <property type="component" value="Chromosome"/>
</dbReference>
<keyword evidence="1" id="KW-1133">Transmembrane helix</keyword>
<dbReference type="HOGENOM" id="CLU_405872_0_0_14"/>
<dbReference type="AlphaFoldDB" id="A5IXG6"/>
<dbReference type="EMBL" id="CU179680">
    <property type="protein sequence ID" value="CAL58725.1"/>
    <property type="molecule type" value="Genomic_DNA"/>
</dbReference>
<dbReference type="RefSeq" id="WP_011949211.1">
    <property type="nucleotide sequence ID" value="NC_009497.1"/>
</dbReference>
<protein>
    <submittedName>
        <fullName evidence="2">Uncharacterized protein</fullName>
    </submittedName>
</protein>
<feature type="transmembrane region" description="Helical" evidence="1">
    <location>
        <begin position="137"/>
        <end position="158"/>
    </location>
</feature>
<gene>
    <name evidence="2" type="ordered locus">MAG0280</name>
</gene>
<evidence type="ECO:0000313" key="3">
    <source>
        <dbReference type="Proteomes" id="UP000007065"/>
    </source>
</evidence>